<dbReference type="GO" id="GO:0030151">
    <property type="term" value="F:molybdenum ion binding"/>
    <property type="evidence" value="ECO:0007669"/>
    <property type="project" value="InterPro"/>
</dbReference>
<protein>
    <submittedName>
        <fullName evidence="7">Sulfite oxidase</fullName>
    </submittedName>
</protein>
<evidence type="ECO:0000256" key="3">
    <source>
        <dbReference type="ARBA" id="ARBA00022723"/>
    </source>
</evidence>
<accession>A0A4R5DH01</accession>
<dbReference type="InterPro" id="IPR036374">
    <property type="entry name" value="OxRdtase_Mopterin-bd_sf"/>
</dbReference>
<evidence type="ECO:0000256" key="1">
    <source>
        <dbReference type="ARBA" id="ARBA00001924"/>
    </source>
</evidence>
<dbReference type="CDD" id="cd02110">
    <property type="entry name" value="SO_family_Moco_dimer"/>
    <property type="match status" value="1"/>
</dbReference>
<evidence type="ECO:0000256" key="2">
    <source>
        <dbReference type="ARBA" id="ARBA00022505"/>
    </source>
</evidence>
<dbReference type="GO" id="GO:0006790">
    <property type="term" value="P:sulfur compound metabolic process"/>
    <property type="evidence" value="ECO:0007669"/>
    <property type="project" value="TreeGrafter"/>
</dbReference>
<evidence type="ECO:0000259" key="5">
    <source>
        <dbReference type="Pfam" id="PF00174"/>
    </source>
</evidence>
<name>A0A4R5DH01_9ACTN</name>
<dbReference type="InterPro" id="IPR000572">
    <property type="entry name" value="OxRdtase_Mopterin-bd_dom"/>
</dbReference>
<keyword evidence="4" id="KW-0560">Oxidoreductase</keyword>
<evidence type="ECO:0000259" key="6">
    <source>
        <dbReference type="Pfam" id="PF03404"/>
    </source>
</evidence>
<dbReference type="EMBL" id="SMKZ01000006">
    <property type="protein sequence ID" value="TDE13099.1"/>
    <property type="molecule type" value="Genomic_DNA"/>
</dbReference>
<dbReference type="Pfam" id="PF03404">
    <property type="entry name" value="Mo-co_dimer"/>
    <property type="match status" value="1"/>
</dbReference>
<reference evidence="7 8" key="1">
    <citation type="submission" date="2019-03" db="EMBL/GenBank/DDBJ databases">
        <title>Draft genome sequences of novel Actinobacteria.</title>
        <authorList>
            <person name="Sahin N."/>
            <person name="Ay H."/>
            <person name="Saygin H."/>
        </authorList>
    </citation>
    <scope>NUCLEOTIDE SEQUENCE [LARGE SCALE GENOMIC DNA]</scope>
    <source>
        <strain evidence="7 8">5K138</strain>
    </source>
</reference>
<dbReference type="InterPro" id="IPR008335">
    <property type="entry name" value="Mopterin_OxRdtase_euk"/>
</dbReference>
<evidence type="ECO:0000313" key="7">
    <source>
        <dbReference type="EMBL" id="TDE13099.1"/>
    </source>
</evidence>
<comment type="cofactor">
    <cofactor evidence="1">
        <name>Mo-molybdopterin</name>
        <dbReference type="ChEBI" id="CHEBI:71302"/>
    </cofactor>
</comment>
<keyword evidence="3" id="KW-0479">Metal-binding</keyword>
<comment type="caution">
    <text evidence="7">The sequence shown here is derived from an EMBL/GenBank/DDBJ whole genome shotgun (WGS) entry which is preliminary data.</text>
</comment>
<keyword evidence="2" id="KW-0500">Molybdenum</keyword>
<dbReference type="GO" id="GO:0043546">
    <property type="term" value="F:molybdopterin cofactor binding"/>
    <property type="evidence" value="ECO:0007669"/>
    <property type="project" value="TreeGrafter"/>
</dbReference>
<dbReference type="Gene3D" id="2.60.40.650">
    <property type="match status" value="1"/>
</dbReference>
<dbReference type="Gene3D" id="3.90.420.10">
    <property type="entry name" value="Oxidoreductase, molybdopterin-binding domain"/>
    <property type="match status" value="1"/>
</dbReference>
<dbReference type="Pfam" id="PF00174">
    <property type="entry name" value="Oxidored_molyb"/>
    <property type="match status" value="1"/>
</dbReference>
<dbReference type="RefSeq" id="WP_131892705.1">
    <property type="nucleotide sequence ID" value="NZ_SMKZ01000006.1"/>
</dbReference>
<dbReference type="InterPro" id="IPR014756">
    <property type="entry name" value="Ig_E-set"/>
</dbReference>
<dbReference type="PANTHER" id="PTHR19372">
    <property type="entry name" value="SULFITE REDUCTASE"/>
    <property type="match status" value="1"/>
</dbReference>
<dbReference type="GO" id="GO:0020037">
    <property type="term" value="F:heme binding"/>
    <property type="evidence" value="ECO:0007669"/>
    <property type="project" value="TreeGrafter"/>
</dbReference>
<proteinExistence type="predicted"/>
<dbReference type="InterPro" id="IPR005066">
    <property type="entry name" value="MoCF_OxRdtse_dimer"/>
</dbReference>
<dbReference type="Proteomes" id="UP000294739">
    <property type="component" value="Unassembled WGS sequence"/>
</dbReference>
<evidence type="ECO:0000313" key="8">
    <source>
        <dbReference type="Proteomes" id="UP000294739"/>
    </source>
</evidence>
<feature type="domain" description="Oxidoreductase molybdopterin-binding" evidence="5">
    <location>
        <begin position="55"/>
        <end position="226"/>
    </location>
</feature>
<sequence length="367" mass="40041">MSMIDESVSAPARVAEPGEGISVDELRLAARNHGMPLEALRYDVTPVGLHYLLTHYDIPALDPATWRLSVDGSVSRPLTIGLDDLHAREQVTQRVTLECAGNGRARLDPRPVSQPWLDEAVGTASWTGVRLADLLTEAGVSAGAVDVAFTGADRGVERGEEQTYRRGLPLGEALLPDVLLAYAMNGQPLPPQHGAPVRLVVPGWYGMAHVKWLMGVTVLDTPFDGYQNVTSYRLKQEPDDPGEPVTRILPKALIQPPGIPDFQSRTRIVDRGTVELTGRAWSGWAPVVAVEVSVNGGNSWHQASLGPQPDAYAWRAWTWTWDARSPGRYSLRARARDDAGNGQPVEAAWNRQGMANNHAQRVDVVVR</sequence>
<dbReference type="InParanoid" id="A0A4R5DH01"/>
<evidence type="ECO:0000256" key="4">
    <source>
        <dbReference type="ARBA" id="ARBA00023002"/>
    </source>
</evidence>
<gene>
    <name evidence="7" type="ORF">E1269_06850</name>
</gene>
<dbReference type="SUPFAM" id="SSF81296">
    <property type="entry name" value="E set domains"/>
    <property type="match status" value="1"/>
</dbReference>
<keyword evidence="8" id="KW-1185">Reference proteome</keyword>
<dbReference type="GO" id="GO:0008482">
    <property type="term" value="F:sulfite oxidase activity"/>
    <property type="evidence" value="ECO:0007669"/>
    <property type="project" value="TreeGrafter"/>
</dbReference>
<dbReference type="PANTHER" id="PTHR19372:SF7">
    <property type="entry name" value="SULFITE OXIDASE, MITOCHONDRIAL"/>
    <property type="match status" value="1"/>
</dbReference>
<dbReference type="PRINTS" id="PR00407">
    <property type="entry name" value="EUMOPTERIN"/>
</dbReference>
<organism evidence="7 8">
    <name type="scientific">Jiangella asiatica</name>
    <dbReference type="NCBI Taxonomy" id="2530372"/>
    <lineage>
        <taxon>Bacteria</taxon>
        <taxon>Bacillati</taxon>
        <taxon>Actinomycetota</taxon>
        <taxon>Actinomycetes</taxon>
        <taxon>Jiangellales</taxon>
        <taxon>Jiangellaceae</taxon>
        <taxon>Jiangella</taxon>
    </lineage>
</organism>
<dbReference type="AlphaFoldDB" id="A0A4R5DH01"/>
<dbReference type="SUPFAM" id="SSF56524">
    <property type="entry name" value="Oxidoreductase molybdopterin-binding domain"/>
    <property type="match status" value="1"/>
</dbReference>
<dbReference type="OrthoDB" id="9795587at2"/>
<feature type="domain" description="Moybdenum cofactor oxidoreductase dimerisation" evidence="6">
    <location>
        <begin position="271"/>
        <end position="365"/>
    </location>
</feature>